<organism evidence="1 2">
    <name type="scientific">Pandoraea norimbergensis</name>
    <dbReference type="NCBI Taxonomy" id="93219"/>
    <lineage>
        <taxon>Bacteria</taxon>
        <taxon>Pseudomonadati</taxon>
        <taxon>Pseudomonadota</taxon>
        <taxon>Betaproteobacteria</taxon>
        <taxon>Burkholderiales</taxon>
        <taxon>Burkholderiaceae</taxon>
        <taxon>Pandoraea</taxon>
    </lineage>
</organism>
<dbReference type="RefSeq" id="WP_058376747.1">
    <property type="nucleotide sequence ID" value="NZ_CP013480.3"/>
</dbReference>
<proteinExistence type="predicted"/>
<accession>A0ABM5WHS9</accession>
<sequence>MPVIPSVSLSPSVFSPPAAPPATVESLAFAAAQVTSVPLPPVGSASPRDRSPTLDARLAQLLSADLRSAGVHVAARTRRSIYDHPVVNKTLTNLFYEMSAANARGVGPLSNRELLSRLIEQAPEDGISQASIPRLMAYRLPSLLLTEDGFEPGTMNALYYNLGKLRSFAFRQAPPPPYVAEGRALLDGLIAMDHEEHLVAELSRRSNVAVMVHAKANNVSGLENWAASDGYPPHLIAARAVVLDHVNHERGEPTVVEAEIEARRVVAGNDTLDSAV</sequence>
<dbReference type="EMBL" id="CP013480">
    <property type="protein sequence ID" value="ALS59827.1"/>
    <property type="molecule type" value="Genomic_DNA"/>
</dbReference>
<name>A0ABM5WHS9_9BURK</name>
<keyword evidence="2" id="KW-1185">Reference proteome</keyword>
<evidence type="ECO:0000313" key="1">
    <source>
        <dbReference type="EMBL" id="ALS59827.1"/>
    </source>
</evidence>
<reference evidence="2" key="1">
    <citation type="submission" date="2015-12" db="EMBL/GenBank/DDBJ databases">
        <title>Complete genome sequence of Pandoraea norimbergensis DSM 11628.</title>
        <authorList>
            <person name="Ee R."/>
            <person name="Lim Y.-L."/>
            <person name="Yong D."/>
            <person name="Yin W.-F."/>
            <person name="Chan K.-G."/>
        </authorList>
    </citation>
    <scope>NUCLEOTIDE SEQUENCE [LARGE SCALE GENOMIC DNA]</scope>
    <source>
        <strain evidence="2">DSM 11628</strain>
    </source>
</reference>
<gene>
    <name evidence="1" type="ORF">AT302_08735</name>
</gene>
<dbReference type="Proteomes" id="UP000060277">
    <property type="component" value="Chromosome"/>
</dbReference>
<protein>
    <submittedName>
        <fullName evidence="1">Uncharacterized protein</fullName>
    </submittedName>
</protein>
<evidence type="ECO:0000313" key="2">
    <source>
        <dbReference type="Proteomes" id="UP000060277"/>
    </source>
</evidence>